<evidence type="ECO:0008006" key="4">
    <source>
        <dbReference type="Google" id="ProtNLM"/>
    </source>
</evidence>
<feature type="region of interest" description="Disordered" evidence="1">
    <location>
        <begin position="107"/>
        <end position="224"/>
    </location>
</feature>
<evidence type="ECO:0000256" key="1">
    <source>
        <dbReference type="SAM" id="MobiDB-lite"/>
    </source>
</evidence>
<gene>
    <name evidence="2" type="ORF">PtA15_9A596</name>
</gene>
<dbReference type="EMBL" id="CP110429">
    <property type="protein sequence ID" value="WAQ88469.1"/>
    <property type="molecule type" value="Genomic_DNA"/>
</dbReference>
<feature type="region of interest" description="Disordered" evidence="1">
    <location>
        <begin position="44"/>
        <end position="70"/>
    </location>
</feature>
<dbReference type="Proteomes" id="UP001164743">
    <property type="component" value="Chromosome 9A"/>
</dbReference>
<dbReference type="GeneID" id="77813716"/>
<evidence type="ECO:0000313" key="2">
    <source>
        <dbReference type="EMBL" id="WAQ88469.1"/>
    </source>
</evidence>
<feature type="region of interest" description="Disordered" evidence="1">
    <location>
        <begin position="332"/>
        <end position="397"/>
    </location>
</feature>
<feature type="compositionally biased region" description="Low complexity" evidence="1">
    <location>
        <begin position="151"/>
        <end position="160"/>
    </location>
</feature>
<protein>
    <recommendedName>
        <fullName evidence="4">RTR1-type domain-containing protein</fullName>
    </recommendedName>
</protein>
<organism evidence="2 3">
    <name type="scientific">Puccinia triticina</name>
    <dbReference type="NCBI Taxonomy" id="208348"/>
    <lineage>
        <taxon>Eukaryota</taxon>
        <taxon>Fungi</taxon>
        <taxon>Dikarya</taxon>
        <taxon>Basidiomycota</taxon>
        <taxon>Pucciniomycotina</taxon>
        <taxon>Pucciniomycetes</taxon>
        <taxon>Pucciniales</taxon>
        <taxon>Pucciniaceae</taxon>
        <taxon>Puccinia</taxon>
    </lineage>
</organism>
<feature type="compositionally biased region" description="Low complexity" evidence="1">
    <location>
        <begin position="261"/>
        <end position="273"/>
    </location>
</feature>
<feature type="region of interest" description="Disordered" evidence="1">
    <location>
        <begin position="261"/>
        <end position="286"/>
    </location>
</feature>
<evidence type="ECO:0000313" key="3">
    <source>
        <dbReference type="Proteomes" id="UP001164743"/>
    </source>
</evidence>
<feature type="compositionally biased region" description="Low complexity" evidence="1">
    <location>
        <begin position="335"/>
        <end position="376"/>
    </location>
</feature>
<name>A0ABY7CT62_9BASI</name>
<dbReference type="RefSeq" id="XP_053024024.1">
    <property type="nucleotide sequence ID" value="XM_053172821.1"/>
</dbReference>
<proteinExistence type="predicted"/>
<sequence length="470" mass="50222">MGMYADTKLIDLITHQASKPNDRKKMDMDLWWCPVCERAITEQEEQVPRPGLQKRGTVPPTQPRYTSRGGVYAPKGSLYCSDACREVEELNGRTAFEQLAACLPALLGRPSPPEPPESDSTLSGTDELTSSRSVSFGRRPGAPAPKPPSSPSSDELPGLSTSKLALQRPGAPKDPDPPARRVPILLSPNGTPLIEPTFPHRPALGPHQRRHHSHYSPQKRGSPHSTVVRAASALKVGPAGVVPTPSASAPTYALPTAAAAPAGPARPAATTTTILNGQPGGRNDMEFAPDARAGKPTSLFRHYGLFFRPRPGAAHAAWADFADDLDAPAWPPHAGPAAAGMVRQPSGPASRRARPRLLSPPAAAAEAPHPSAPSRNQRPRPPAAAADNPCRSWTWDHLSPDEPQYPAMDLAQIRLSKLLRLHQSSLPATGPAPAAPNPLNIRADFRLPGRAVDDPFPVVVQSKKKLFIFH</sequence>
<keyword evidence="3" id="KW-1185">Reference proteome</keyword>
<reference evidence="2" key="1">
    <citation type="submission" date="2022-10" db="EMBL/GenBank/DDBJ databases">
        <title>Puccinia triticina Genome sequencing and assembly.</title>
        <authorList>
            <person name="Li C."/>
        </authorList>
    </citation>
    <scope>NUCLEOTIDE SEQUENCE</scope>
    <source>
        <strain evidence="2">Pt15</strain>
    </source>
</reference>
<feature type="compositionally biased region" description="Polar residues" evidence="1">
    <location>
        <begin position="119"/>
        <end position="134"/>
    </location>
</feature>
<accession>A0ABY7CT62</accession>